<dbReference type="FunCoup" id="H0WH11">
    <property type="interactions" value="107"/>
</dbReference>
<dbReference type="EMBL" id="AAQR03106524">
    <property type="status" value="NOT_ANNOTATED_CDS"/>
    <property type="molecule type" value="Genomic_DNA"/>
</dbReference>
<dbReference type="PANTHER" id="PTHR48051:SF35">
    <property type="entry name" value="LEUCINE-RICH REPEAT-CONTAINING PROTEIN 27"/>
    <property type="match status" value="1"/>
</dbReference>
<dbReference type="EMBL" id="AAQR03106521">
    <property type="status" value="NOT_ANNOTATED_CDS"/>
    <property type="molecule type" value="Genomic_DNA"/>
</dbReference>
<keyword evidence="2" id="KW-0677">Repeat</keyword>
<evidence type="ECO:0000313" key="5">
    <source>
        <dbReference type="Proteomes" id="UP000005225"/>
    </source>
</evidence>
<dbReference type="SUPFAM" id="SSF52058">
    <property type="entry name" value="L domain-like"/>
    <property type="match status" value="1"/>
</dbReference>
<dbReference type="AlphaFoldDB" id="H0WH11"/>
<dbReference type="STRING" id="30611.ENSOGAP00000000632"/>
<dbReference type="eggNOG" id="KOG0620">
    <property type="taxonomic scope" value="Eukaryota"/>
</dbReference>
<dbReference type="EMBL" id="AAQR03106523">
    <property type="status" value="NOT_ANNOTATED_CDS"/>
    <property type="molecule type" value="Genomic_DNA"/>
</dbReference>
<evidence type="ECO:0000313" key="4">
    <source>
        <dbReference type="Ensembl" id="ENSOGAP00000000632.2"/>
    </source>
</evidence>
<dbReference type="EMBL" id="AAQR03106525">
    <property type="status" value="NOT_ANNOTATED_CDS"/>
    <property type="molecule type" value="Genomic_DNA"/>
</dbReference>
<organism evidence="4 5">
    <name type="scientific">Otolemur garnettii</name>
    <name type="common">Small-eared galago</name>
    <name type="synonym">Garnett's greater bushbaby</name>
    <dbReference type="NCBI Taxonomy" id="30611"/>
    <lineage>
        <taxon>Eukaryota</taxon>
        <taxon>Metazoa</taxon>
        <taxon>Chordata</taxon>
        <taxon>Craniata</taxon>
        <taxon>Vertebrata</taxon>
        <taxon>Euteleostomi</taxon>
        <taxon>Mammalia</taxon>
        <taxon>Eutheria</taxon>
        <taxon>Euarchontoglires</taxon>
        <taxon>Primates</taxon>
        <taxon>Strepsirrhini</taxon>
        <taxon>Lorisiformes</taxon>
        <taxon>Galagidae</taxon>
        <taxon>Otolemur</taxon>
    </lineage>
</organism>
<dbReference type="InParanoid" id="H0WH11"/>
<feature type="region of interest" description="Disordered" evidence="3">
    <location>
        <begin position="1"/>
        <end position="23"/>
    </location>
</feature>
<dbReference type="InterPro" id="IPR032675">
    <property type="entry name" value="LRR_dom_sf"/>
</dbReference>
<name>H0WH11_OTOGA</name>
<proteinExistence type="predicted"/>
<evidence type="ECO:0000256" key="1">
    <source>
        <dbReference type="ARBA" id="ARBA00022614"/>
    </source>
</evidence>
<dbReference type="Ensembl" id="ENSOGAT00000000707.2">
    <property type="protein sequence ID" value="ENSOGAP00000000632.2"/>
    <property type="gene ID" value="ENSOGAG00000000705.2"/>
</dbReference>
<evidence type="ECO:0000256" key="3">
    <source>
        <dbReference type="SAM" id="MobiDB-lite"/>
    </source>
</evidence>
<dbReference type="InterPro" id="IPR050216">
    <property type="entry name" value="LRR_domain-containing"/>
</dbReference>
<dbReference type="GeneTree" id="ENSGT00390000007203"/>
<dbReference type="SMART" id="SM00369">
    <property type="entry name" value="LRR_TYP"/>
    <property type="match status" value="2"/>
</dbReference>
<dbReference type="InterPro" id="IPR001611">
    <property type="entry name" value="Leu-rich_rpt"/>
</dbReference>
<dbReference type="Pfam" id="PF13855">
    <property type="entry name" value="LRR_8"/>
    <property type="match status" value="1"/>
</dbReference>
<protein>
    <submittedName>
        <fullName evidence="4">Leucine rich repeat containing 27</fullName>
    </submittedName>
</protein>
<accession>H0WH11</accession>
<reference evidence="4" key="3">
    <citation type="submission" date="2025-09" db="UniProtKB">
        <authorList>
            <consortium name="Ensembl"/>
        </authorList>
    </citation>
    <scope>IDENTIFICATION</scope>
</reference>
<reference evidence="4" key="2">
    <citation type="submission" date="2025-08" db="UniProtKB">
        <authorList>
            <consortium name="Ensembl"/>
        </authorList>
    </citation>
    <scope>IDENTIFICATION</scope>
</reference>
<dbReference type="InterPro" id="IPR003591">
    <property type="entry name" value="Leu-rich_rpt_typical-subtyp"/>
</dbReference>
<dbReference type="GO" id="GO:0005737">
    <property type="term" value="C:cytoplasm"/>
    <property type="evidence" value="ECO:0007669"/>
    <property type="project" value="TreeGrafter"/>
</dbReference>
<dbReference type="PROSITE" id="PS51450">
    <property type="entry name" value="LRR"/>
    <property type="match status" value="1"/>
</dbReference>
<dbReference type="OMA" id="MIPKDFF"/>
<dbReference type="Proteomes" id="UP000005225">
    <property type="component" value="Unassembled WGS sequence"/>
</dbReference>
<reference evidence="5" key="1">
    <citation type="submission" date="2011-03" db="EMBL/GenBank/DDBJ databases">
        <title>Version 3 of the genome sequence of Otolemur garnettii (Bushbaby).</title>
        <authorList>
            <consortium name="The Broad Institute Genome Sequencing Platform"/>
            <person name="Di Palma F."/>
            <person name="Johnson J."/>
            <person name="Lander E.S."/>
            <person name="Lindblad-Toh K."/>
            <person name="Jaffe D.B."/>
            <person name="Gnerre S."/>
            <person name="MacCallum I."/>
            <person name="Przybylski D."/>
            <person name="Ribeiro F.J."/>
            <person name="Burton J.N."/>
            <person name="Walker B.J."/>
            <person name="Sharpe T."/>
            <person name="Hall G."/>
        </authorList>
    </citation>
    <scope>NUCLEOTIDE SEQUENCE [LARGE SCALE GENOMIC DNA]</scope>
</reference>
<keyword evidence="1" id="KW-0433">Leucine-rich repeat</keyword>
<dbReference type="Gene3D" id="3.80.10.10">
    <property type="entry name" value="Ribonuclease Inhibitor"/>
    <property type="match status" value="1"/>
</dbReference>
<dbReference type="EMBL" id="AAQR03106522">
    <property type="status" value="NOT_ANNOTATED_CDS"/>
    <property type="molecule type" value="Genomic_DNA"/>
</dbReference>
<dbReference type="HOGENOM" id="CLU_045069_0_0_1"/>
<dbReference type="PANTHER" id="PTHR48051">
    <property type="match status" value="1"/>
</dbReference>
<sequence>MEGGCSCGVPSGAADGPEDGAGQAEHLLTLPSQESGFSSARMLDLSQSGLRHVEEVFKFPGIQQLHLQRNVLCMIPKDFFQLLPNLTWLDLRYNRIKALPSGIGSHKHLKALLLERNPIKLLPVELGSVTTLKALNLRHCPLEFPPKVIVLKGLAAIQTFLRICAVERSLPRDPASQEMPPVKTAFLSGLPNPALQLPEEYLPKGKTAGCQDLKGALLEGKSIFLPPVENLDQRDQRKSLDSAEHWPSEEEIRRFWKLRQEIVENEKAEVLENQLLPAKLPPNLTAALNSEKERPKPRHISRRKIPSFKNTLPHLSSSYQTVIQARTLEESRTAALGQLREKQAPMGQQRRRRDCRVQREWQEQTPVMKKHTEELSQRLPPQKIVVASKPPFATNNREIAMNPFGKMEQSREREHQATWALGASTPRTKEGREKRGEGKVEAERREAFGGSTLMFKKRRAAEGMEIVKKLQDEVTKLKLSCTLNKEHRLPALPRNLALHPPASQPQNIFLTQNSKNQKILRWYK</sequence>
<keyword evidence="5" id="KW-1185">Reference proteome</keyword>
<evidence type="ECO:0000256" key="2">
    <source>
        <dbReference type="ARBA" id="ARBA00022737"/>
    </source>
</evidence>